<sequence length="428" mass="48028">MSYFTNLQEQIKKITQKSLVRNTLWMFLGKVISIFMQATYFILIARHLGSENFGMFMGVTALASIAVPFGTLGSTDILIRNVSRNKILFKKYLGDALVTTFFCSFFVICLSFLIGKFILPKFIPNVLILSILISDILGLSIWNICCGAFLGLNQHKNTAKLQIFYNFVKVLSAIALVIFFDDPNAINWSILYVFGTTITAIFSFFFVCFSLGFPELELSHINHNIFQGIYFSLDRSAANINSSIDRTMLSSLSTLSITGIYSAAYRLIEVGYIPILVVFSSTYTKFFEEGALGISNAFKFAKRLIPLISIYGIFVFIGCIFFAPFIPYILGESYIDSVPVLYWLAPMPLIIGMQLVAADTLTGSGYQKLRGLVQISAALINISLNYFLIPIFSWRGAAWATLTTDSLILLCYWGAIWRLNYQNLKNSS</sequence>
<dbReference type="EMBL" id="BIMW01000081">
    <property type="protein sequence ID" value="GCE93893.1"/>
    <property type="molecule type" value="Genomic_DNA"/>
</dbReference>
<evidence type="ECO:0000256" key="5">
    <source>
        <dbReference type="ARBA" id="ARBA00023136"/>
    </source>
</evidence>
<keyword evidence="2" id="KW-1003">Cell membrane</keyword>
<feature type="transmembrane region" description="Helical" evidence="6">
    <location>
        <begin position="163"/>
        <end position="180"/>
    </location>
</feature>
<feature type="transmembrane region" description="Helical" evidence="6">
    <location>
        <begin position="55"/>
        <end position="72"/>
    </location>
</feature>
<evidence type="ECO:0000256" key="6">
    <source>
        <dbReference type="SAM" id="Phobius"/>
    </source>
</evidence>
<dbReference type="Pfam" id="PF01943">
    <property type="entry name" value="Polysacc_synt"/>
    <property type="match status" value="1"/>
</dbReference>
<dbReference type="PANTHER" id="PTHR30250">
    <property type="entry name" value="PST FAMILY PREDICTED COLANIC ACID TRANSPORTER"/>
    <property type="match status" value="1"/>
</dbReference>
<evidence type="ECO:0000256" key="3">
    <source>
        <dbReference type="ARBA" id="ARBA00022692"/>
    </source>
</evidence>
<keyword evidence="8" id="KW-1185">Reference proteome</keyword>
<evidence type="ECO:0000313" key="8">
    <source>
        <dbReference type="Proteomes" id="UP000326169"/>
    </source>
</evidence>
<feature type="transmembrane region" description="Helical" evidence="6">
    <location>
        <begin position="126"/>
        <end position="151"/>
    </location>
</feature>
<feature type="transmembrane region" description="Helical" evidence="6">
    <location>
        <begin position="372"/>
        <end position="392"/>
    </location>
</feature>
<feature type="transmembrane region" description="Helical" evidence="6">
    <location>
        <begin position="304"/>
        <end position="329"/>
    </location>
</feature>
<gene>
    <name evidence="7" type="ORF">NIES46_19450</name>
</gene>
<accession>A0A5M3T2D8</accession>
<feature type="transmembrane region" description="Helical" evidence="6">
    <location>
        <begin position="23"/>
        <end position="43"/>
    </location>
</feature>
<protein>
    <submittedName>
        <fullName evidence="7">Polysaccharide biosynthesis family protein</fullName>
    </submittedName>
</protein>
<keyword evidence="3 6" id="KW-0812">Transmembrane</keyword>
<keyword evidence="4 6" id="KW-1133">Transmembrane helix</keyword>
<feature type="transmembrane region" description="Helical" evidence="6">
    <location>
        <begin position="398"/>
        <end position="419"/>
    </location>
</feature>
<dbReference type="Proteomes" id="UP000326169">
    <property type="component" value="Unassembled WGS sequence"/>
</dbReference>
<comment type="subcellular location">
    <subcellularLocation>
        <location evidence="1">Cell membrane</location>
        <topology evidence="1">Multi-pass membrane protein</topology>
    </subcellularLocation>
</comment>
<name>A0A5M3T2D8_LIMPL</name>
<feature type="transmembrane region" description="Helical" evidence="6">
    <location>
        <begin position="92"/>
        <end position="114"/>
    </location>
</feature>
<evidence type="ECO:0000256" key="4">
    <source>
        <dbReference type="ARBA" id="ARBA00022989"/>
    </source>
</evidence>
<reference evidence="7 8" key="1">
    <citation type="journal article" date="2019" name="J Genomics">
        <title>The Draft Genome of a Hydrogen-producing Cyanobacterium, Arthrospira platensis NIES-46.</title>
        <authorList>
            <person name="Suzuki S."/>
            <person name="Yamaguchi H."/>
            <person name="Kawachi M."/>
        </authorList>
    </citation>
    <scope>NUCLEOTIDE SEQUENCE [LARGE SCALE GENOMIC DNA]</scope>
    <source>
        <strain evidence="7 8">NIES-46</strain>
    </source>
</reference>
<proteinExistence type="predicted"/>
<dbReference type="InterPro" id="IPR050833">
    <property type="entry name" value="Poly_Biosynth_Transport"/>
</dbReference>
<feature type="transmembrane region" description="Helical" evidence="6">
    <location>
        <begin position="341"/>
        <end position="360"/>
    </location>
</feature>
<comment type="caution">
    <text evidence="7">The sequence shown here is derived from an EMBL/GenBank/DDBJ whole genome shotgun (WGS) entry which is preliminary data.</text>
</comment>
<dbReference type="InterPro" id="IPR002797">
    <property type="entry name" value="Polysacc_synth"/>
</dbReference>
<dbReference type="CDD" id="cd13128">
    <property type="entry name" value="MATE_Wzx_like"/>
    <property type="match status" value="1"/>
</dbReference>
<keyword evidence="5 6" id="KW-0472">Membrane</keyword>
<evidence type="ECO:0000313" key="7">
    <source>
        <dbReference type="EMBL" id="GCE93893.1"/>
    </source>
</evidence>
<evidence type="ECO:0000256" key="1">
    <source>
        <dbReference type="ARBA" id="ARBA00004651"/>
    </source>
</evidence>
<organism evidence="7 8">
    <name type="scientific">Limnospira platensis NIES-46</name>
    <dbReference type="NCBI Taxonomy" id="1236695"/>
    <lineage>
        <taxon>Bacteria</taxon>
        <taxon>Bacillati</taxon>
        <taxon>Cyanobacteriota</taxon>
        <taxon>Cyanophyceae</taxon>
        <taxon>Oscillatoriophycideae</taxon>
        <taxon>Oscillatoriales</taxon>
        <taxon>Sirenicapillariaceae</taxon>
        <taxon>Limnospira</taxon>
    </lineage>
</organism>
<dbReference type="PANTHER" id="PTHR30250:SF11">
    <property type="entry name" value="O-ANTIGEN TRANSPORTER-RELATED"/>
    <property type="match status" value="1"/>
</dbReference>
<evidence type="ECO:0000256" key="2">
    <source>
        <dbReference type="ARBA" id="ARBA00022475"/>
    </source>
</evidence>
<feature type="transmembrane region" description="Helical" evidence="6">
    <location>
        <begin position="186"/>
        <end position="213"/>
    </location>
</feature>